<feature type="domain" description="HTH cro/C1-type" evidence="1">
    <location>
        <begin position="35"/>
        <end position="89"/>
    </location>
</feature>
<reference evidence="2 3" key="1">
    <citation type="submission" date="2019-06" db="EMBL/GenBank/DDBJ databases">
        <title>Genome of new Rhodobacteraceae sp. SM1903.</title>
        <authorList>
            <person name="Ren X."/>
        </authorList>
    </citation>
    <scope>NUCLEOTIDE SEQUENCE [LARGE SCALE GENOMIC DNA]</scope>
    <source>
        <strain evidence="2 3">SM1903</strain>
    </source>
</reference>
<keyword evidence="3" id="KW-1185">Reference proteome</keyword>
<dbReference type="Proteomes" id="UP000314011">
    <property type="component" value="Unassembled WGS sequence"/>
</dbReference>
<dbReference type="EMBL" id="VFFF01000001">
    <property type="protein sequence ID" value="TNY32935.1"/>
    <property type="molecule type" value="Genomic_DNA"/>
</dbReference>
<dbReference type="SUPFAM" id="SSF47413">
    <property type="entry name" value="lambda repressor-like DNA-binding domains"/>
    <property type="match status" value="1"/>
</dbReference>
<proteinExistence type="predicted"/>
<comment type="caution">
    <text evidence="2">The sequence shown here is derived from an EMBL/GenBank/DDBJ whole genome shotgun (WGS) entry which is preliminary data.</text>
</comment>
<dbReference type="OrthoDB" id="7863425at2"/>
<sequence length="131" mass="14635">MSDMMHLMHLQDKTRDARGAFAGIRDVAHYLGMNLTRLRQAKGLNQRELADMIGVNQSTIQRAEAMHPSAKLDTYKKCAEILGVSLADIFSDDRSAVELQLVKSFRAIPEDQRDRVLSILDLVRGDGAPQV</sequence>
<dbReference type="Pfam" id="PF01381">
    <property type="entry name" value="HTH_3"/>
    <property type="match status" value="1"/>
</dbReference>
<dbReference type="InterPro" id="IPR001387">
    <property type="entry name" value="Cro/C1-type_HTH"/>
</dbReference>
<dbReference type="InterPro" id="IPR010982">
    <property type="entry name" value="Lambda_DNA-bd_dom_sf"/>
</dbReference>
<dbReference type="PROSITE" id="PS50943">
    <property type="entry name" value="HTH_CROC1"/>
    <property type="match status" value="1"/>
</dbReference>
<name>A0A5C5GDS2_9RHOB</name>
<dbReference type="Gene3D" id="1.10.260.40">
    <property type="entry name" value="lambda repressor-like DNA-binding domains"/>
    <property type="match status" value="1"/>
</dbReference>
<evidence type="ECO:0000313" key="2">
    <source>
        <dbReference type="EMBL" id="TNY32935.1"/>
    </source>
</evidence>
<dbReference type="GO" id="GO:0003677">
    <property type="term" value="F:DNA binding"/>
    <property type="evidence" value="ECO:0007669"/>
    <property type="project" value="InterPro"/>
</dbReference>
<dbReference type="RefSeq" id="WP_140193619.1">
    <property type="nucleotide sequence ID" value="NZ_CP065915.1"/>
</dbReference>
<evidence type="ECO:0000313" key="3">
    <source>
        <dbReference type="Proteomes" id="UP000314011"/>
    </source>
</evidence>
<dbReference type="AlphaFoldDB" id="A0A5C5GDS2"/>
<accession>A0A5C5GDS2</accession>
<organism evidence="2 3">
    <name type="scientific">Pelagovum pacificum</name>
    <dbReference type="NCBI Taxonomy" id="2588711"/>
    <lineage>
        <taxon>Bacteria</taxon>
        <taxon>Pseudomonadati</taxon>
        <taxon>Pseudomonadota</taxon>
        <taxon>Alphaproteobacteria</taxon>
        <taxon>Rhodobacterales</taxon>
        <taxon>Paracoccaceae</taxon>
        <taxon>Pelagovum</taxon>
    </lineage>
</organism>
<evidence type="ECO:0000259" key="1">
    <source>
        <dbReference type="PROSITE" id="PS50943"/>
    </source>
</evidence>
<dbReference type="SMART" id="SM00530">
    <property type="entry name" value="HTH_XRE"/>
    <property type="match status" value="1"/>
</dbReference>
<dbReference type="CDD" id="cd00093">
    <property type="entry name" value="HTH_XRE"/>
    <property type="match status" value="1"/>
</dbReference>
<protein>
    <submittedName>
        <fullName evidence="2">Helix-turn-helix transcriptional regulator</fullName>
    </submittedName>
</protein>
<gene>
    <name evidence="2" type="ORF">FHY64_06560</name>
</gene>